<dbReference type="Pfam" id="PF00067">
    <property type="entry name" value="p450"/>
    <property type="match status" value="1"/>
</dbReference>
<accession>A0A2U2RHE2</accession>
<gene>
    <name evidence="8" type="ORF">DEO23_14460</name>
</gene>
<dbReference type="GO" id="GO:0016705">
    <property type="term" value="F:oxidoreductase activity, acting on paired donors, with incorporation or reduction of molecular oxygen"/>
    <property type="evidence" value="ECO:0007669"/>
    <property type="project" value="InterPro"/>
</dbReference>
<dbReference type="GO" id="GO:0004497">
    <property type="term" value="F:monooxygenase activity"/>
    <property type="evidence" value="ECO:0007669"/>
    <property type="project" value="UniProtKB-KW"/>
</dbReference>
<keyword evidence="4" id="KW-0479">Metal-binding</keyword>
<dbReference type="GO" id="GO:0020037">
    <property type="term" value="F:heme binding"/>
    <property type="evidence" value="ECO:0007669"/>
    <property type="project" value="InterPro"/>
</dbReference>
<comment type="similarity">
    <text evidence="2">Belongs to the cytochrome P450 family.</text>
</comment>
<keyword evidence="9" id="KW-1185">Reference proteome</keyword>
<evidence type="ECO:0000256" key="1">
    <source>
        <dbReference type="ARBA" id="ARBA00001971"/>
    </source>
</evidence>
<evidence type="ECO:0000256" key="7">
    <source>
        <dbReference type="ARBA" id="ARBA00023033"/>
    </source>
</evidence>
<dbReference type="EMBL" id="QFKX01000006">
    <property type="protein sequence ID" value="PWH05268.1"/>
    <property type="molecule type" value="Genomic_DNA"/>
</dbReference>
<keyword evidence="6" id="KW-0408">Iron</keyword>
<dbReference type="InterPro" id="IPR036396">
    <property type="entry name" value="Cyt_P450_sf"/>
</dbReference>
<dbReference type="PANTHER" id="PTHR24286">
    <property type="entry name" value="CYTOCHROME P450 26"/>
    <property type="match status" value="1"/>
</dbReference>
<evidence type="ECO:0000256" key="3">
    <source>
        <dbReference type="ARBA" id="ARBA00022617"/>
    </source>
</evidence>
<dbReference type="GO" id="GO:0005506">
    <property type="term" value="F:iron ion binding"/>
    <property type="evidence" value="ECO:0007669"/>
    <property type="project" value="InterPro"/>
</dbReference>
<evidence type="ECO:0000256" key="4">
    <source>
        <dbReference type="ARBA" id="ARBA00022723"/>
    </source>
</evidence>
<evidence type="ECO:0000313" key="8">
    <source>
        <dbReference type="EMBL" id="PWH05268.1"/>
    </source>
</evidence>
<name>A0A2U2RHE2_9MICO</name>
<reference evidence="8 9" key="1">
    <citation type="submission" date="2018-05" db="EMBL/GenBank/DDBJ databases">
        <title>Brachybacterium sp. M1HQ-2T, whole genome shotgun sequence.</title>
        <authorList>
            <person name="Tuo L."/>
        </authorList>
    </citation>
    <scope>NUCLEOTIDE SEQUENCE [LARGE SCALE GENOMIC DNA]</scope>
    <source>
        <strain evidence="8 9">M1HQ-2</strain>
    </source>
</reference>
<dbReference type="SUPFAM" id="SSF48264">
    <property type="entry name" value="Cytochrome P450"/>
    <property type="match status" value="1"/>
</dbReference>
<dbReference type="CDD" id="cd11067">
    <property type="entry name" value="CYP152"/>
    <property type="match status" value="1"/>
</dbReference>
<organism evidence="8 9">
    <name type="scientific">Brachybacterium endophyticum</name>
    <dbReference type="NCBI Taxonomy" id="2182385"/>
    <lineage>
        <taxon>Bacteria</taxon>
        <taxon>Bacillati</taxon>
        <taxon>Actinomycetota</taxon>
        <taxon>Actinomycetes</taxon>
        <taxon>Micrococcales</taxon>
        <taxon>Dermabacteraceae</taxon>
        <taxon>Brachybacterium</taxon>
    </lineage>
</organism>
<keyword evidence="7" id="KW-0503">Monooxygenase</keyword>
<keyword evidence="3" id="KW-0349">Heme</keyword>
<dbReference type="RefSeq" id="WP_109276730.1">
    <property type="nucleotide sequence ID" value="NZ_QFKX01000006.1"/>
</dbReference>
<evidence type="ECO:0000256" key="5">
    <source>
        <dbReference type="ARBA" id="ARBA00023002"/>
    </source>
</evidence>
<keyword evidence="5" id="KW-0560">Oxidoreductase</keyword>
<comment type="cofactor">
    <cofactor evidence="1">
        <name>heme</name>
        <dbReference type="ChEBI" id="CHEBI:30413"/>
    </cofactor>
</comment>
<dbReference type="GO" id="GO:0016125">
    <property type="term" value="P:sterol metabolic process"/>
    <property type="evidence" value="ECO:0007669"/>
    <property type="project" value="TreeGrafter"/>
</dbReference>
<dbReference type="OrthoDB" id="9764248at2"/>
<proteinExistence type="inferred from homology"/>
<dbReference type="InterPro" id="IPR001128">
    <property type="entry name" value="Cyt_P450"/>
</dbReference>
<sequence>MRTLQDDTLRFLREGYTFISARCDELETDLFTTRLGLRRVTCVRGAEAARMFYDGGDITRAGAVPSTTQHLLQDVGSVQGLEGEAHRTRKALFLSVLGPDQQARLAEILGREWNRSWQRAGESVVRLEDVMARILTRTACSWAGVPSGMVDAPVLTDQLRSMVDHAGSFGPAGWAARVRRRSAEAWAESVIEHHRALGPVPDEHTALGGLLRHRDADGSALSARVAAVELLNVLRPLVAVTRFVLFAQVALARAPQWRERIAEGPSEDVVGFAQEVRRFFPFFPAVPGRVSSPFRWEGHDFLAGERVVLDLYGTDHDARIWDSPESFRPERFRDWEWERHPYSLVPQGAGDVRTGHRCPGEWATLTVLRETVRRLSRENFDLPAQDLTIPLDRMPTRPRSGVLVRRRENGAGYAADGR</sequence>
<protein>
    <submittedName>
        <fullName evidence="8">Cytochrome P450</fullName>
    </submittedName>
</protein>
<evidence type="ECO:0000256" key="2">
    <source>
        <dbReference type="ARBA" id="ARBA00010617"/>
    </source>
</evidence>
<dbReference type="Gene3D" id="1.10.630.10">
    <property type="entry name" value="Cytochrome P450"/>
    <property type="match status" value="1"/>
</dbReference>
<dbReference type="Proteomes" id="UP000245590">
    <property type="component" value="Unassembled WGS sequence"/>
</dbReference>
<dbReference type="PANTHER" id="PTHR24286:SF24">
    <property type="entry name" value="LANOSTEROL 14-ALPHA DEMETHYLASE"/>
    <property type="match status" value="1"/>
</dbReference>
<comment type="caution">
    <text evidence="8">The sequence shown here is derived from an EMBL/GenBank/DDBJ whole genome shotgun (WGS) entry which is preliminary data.</text>
</comment>
<dbReference type="AlphaFoldDB" id="A0A2U2RHE2"/>
<evidence type="ECO:0000313" key="9">
    <source>
        <dbReference type="Proteomes" id="UP000245590"/>
    </source>
</evidence>
<evidence type="ECO:0000256" key="6">
    <source>
        <dbReference type="ARBA" id="ARBA00023004"/>
    </source>
</evidence>